<accession>A0A5M9JAP5</accession>
<sequence length="76" mass="8872">MGKQVVVTKNEKDEEVVVKVKRDRKVVDEDETEETDNIETDEMDETDGMEDLWSMGMMGKKVFEEDGMYVYPDEES</sequence>
<evidence type="ECO:0000313" key="3">
    <source>
        <dbReference type="Proteomes" id="UP000322873"/>
    </source>
</evidence>
<reference evidence="2 3" key="1">
    <citation type="submission" date="2019-06" db="EMBL/GenBank/DDBJ databases">
        <title>Genome Sequence of the Brown Rot Fungal Pathogen Monilinia fructicola.</title>
        <authorList>
            <person name="De Miccolis Angelini R.M."/>
            <person name="Landi L."/>
            <person name="Abate D."/>
            <person name="Pollastro S."/>
            <person name="Romanazzi G."/>
            <person name="Faretra F."/>
        </authorList>
    </citation>
    <scope>NUCLEOTIDE SEQUENCE [LARGE SCALE GENOMIC DNA]</scope>
    <source>
        <strain evidence="2 3">Mfrc123</strain>
    </source>
</reference>
<protein>
    <submittedName>
        <fullName evidence="2">Uncharacterized protein</fullName>
    </submittedName>
</protein>
<evidence type="ECO:0000256" key="1">
    <source>
        <dbReference type="SAM" id="MobiDB-lite"/>
    </source>
</evidence>
<comment type="caution">
    <text evidence="2">The sequence shown here is derived from an EMBL/GenBank/DDBJ whole genome shotgun (WGS) entry which is preliminary data.</text>
</comment>
<feature type="compositionally biased region" description="Acidic residues" evidence="1">
    <location>
        <begin position="28"/>
        <end position="47"/>
    </location>
</feature>
<evidence type="ECO:0000313" key="2">
    <source>
        <dbReference type="EMBL" id="KAA8565413.1"/>
    </source>
</evidence>
<feature type="region of interest" description="Disordered" evidence="1">
    <location>
        <begin position="26"/>
        <end position="47"/>
    </location>
</feature>
<dbReference type="EMBL" id="VICG01000014">
    <property type="protein sequence ID" value="KAA8565413.1"/>
    <property type="molecule type" value="Genomic_DNA"/>
</dbReference>
<dbReference type="AlphaFoldDB" id="A0A5M9JAP5"/>
<keyword evidence="3" id="KW-1185">Reference proteome</keyword>
<organism evidence="2 3">
    <name type="scientific">Monilinia fructicola</name>
    <name type="common">Brown rot fungus</name>
    <name type="synonym">Ciboria fructicola</name>
    <dbReference type="NCBI Taxonomy" id="38448"/>
    <lineage>
        <taxon>Eukaryota</taxon>
        <taxon>Fungi</taxon>
        <taxon>Dikarya</taxon>
        <taxon>Ascomycota</taxon>
        <taxon>Pezizomycotina</taxon>
        <taxon>Leotiomycetes</taxon>
        <taxon>Helotiales</taxon>
        <taxon>Sclerotiniaceae</taxon>
        <taxon>Monilinia</taxon>
    </lineage>
</organism>
<gene>
    <name evidence="2" type="ORF">EYC84_011118</name>
</gene>
<name>A0A5M9JAP5_MONFR</name>
<proteinExistence type="predicted"/>
<dbReference type="Proteomes" id="UP000322873">
    <property type="component" value="Unassembled WGS sequence"/>
</dbReference>